<evidence type="ECO:0000313" key="3">
    <source>
        <dbReference type="Proteomes" id="UP001159042"/>
    </source>
</evidence>
<name>A0AAV8WH68_9CUCU</name>
<feature type="region of interest" description="Disordered" evidence="1">
    <location>
        <begin position="1"/>
        <end position="33"/>
    </location>
</feature>
<dbReference type="EMBL" id="JANEYG010000001">
    <property type="protein sequence ID" value="KAJ8925868.1"/>
    <property type="molecule type" value="Genomic_DNA"/>
</dbReference>
<evidence type="ECO:0000256" key="1">
    <source>
        <dbReference type="SAM" id="MobiDB-lite"/>
    </source>
</evidence>
<organism evidence="2 3">
    <name type="scientific">Exocentrus adspersus</name>
    <dbReference type="NCBI Taxonomy" id="1586481"/>
    <lineage>
        <taxon>Eukaryota</taxon>
        <taxon>Metazoa</taxon>
        <taxon>Ecdysozoa</taxon>
        <taxon>Arthropoda</taxon>
        <taxon>Hexapoda</taxon>
        <taxon>Insecta</taxon>
        <taxon>Pterygota</taxon>
        <taxon>Neoptera</taxon>
        <taxon>Endopterygota</taxon>
        <taxon>Coleoptera</taxon>
        <taxon>Polyphaga</taxon>
        <taxon>Cucujiformia</taxon>
        <taxon>Chrysomeloidea</taxon>
        <taxon>Cerambycidae</taxon>
        <taxon>Lamiinae</taxon>
        <taxon>Acanthocinini</taxon>
        <taxon>Exocentrus</taxon>
    </lineage>
</organism>
<dbReference type="Proteomes" id="UP001159042">
    <property type="component" value="Unassembled WGS sequence"/>
</dbReference>
<comment type="caution">
    <text evidence="2">The sequence shown here is derived from an EMBL/GenBank/DDBJ whole genome shotgun (WGS) entry which is preliminary data.</text>
</comment>
<reference evidence="2 3" key="1">
    <citation type="journal article" date="2023" name="Insect Mol. Biol.">
        <title>Genome sequencing provides insights into the evolution of gene families encoding plant cell wall-degrading enzymes in longhorned beetles.</title>
        <authorList>
            <person name="Shin N.R."/>
            <person name="Okamura Y."/>
            <person name="Kirsch R."/>
            <person name="Pauchet Y."/>
        </authorList>
    </citation>
    <scope>NUCLEOTIDE SEQUENCE [LARGE SCALE GENOMIC DNA]</scope>
    <source>
        <strain evidence="2">EAD_L_NR</strain>
    </source>
</reference>
<evidence type="ECO:0000313" key="2">
    <source>
        <dbReference type="EMBL" id="KAJ8925868.1"/>
    </source>
</evidence>
<dbReference type="AlphaFoldDB" id="A0AAV8WH68"/>
<proteinExistence type="predicted"/>
<accession>A0AAV8WH68</accession>
<keyword evidence="3" id="KW-1185">Reference proteome</keyword>
<protein>
    <submittedName>
        <fullName evidence="2">Uncharacterized protein</fullName>
    </submittedName>
</protein>
<gene>
    <name evidence="2" type="ORF">NQ315_009720</name>
</gene>
<sequence length="79" mass="8695">MALSGIFRRRKRGVTEGPKTNSLAGVPPPTPLNKAKLTAGTVAGPLIKKDKRHSSSRFNITKNRELEVLPSLRGRYLNE</sequence>